<dbReference type="SUPFAM" id="SSF51735">
    <property type="entry name" value="NAD(P)-binding Rossmann-fold domains"/>
    <property type="match status" value="1"/>
</dbReference>
<keyword evidence="4" id="KW-1185">Reference proteome</keyword>
<proteinExistence type="predicted"/>
<evidence type="ECO:0000313" key="4">
    <source>
        <dbReference type="Proteomes" id="UP001610334"/>
    </source>
</evidence>
<accession>A0ABR4GTJ0</accession>
<evidence type="ECO:0000259" key="1">
    <source>
        <dbReference type="Pfam" id="PF08501"/>
    </source>
</evidence>
<dbReference type="InterPro" id="IPR036291">
    <property type="entry name" value="NAD(P)-bd_dom_sf"/>
</dbReference>
<dbReference type="SUPFAM" id="SSF53223">
    <property type="entry name" value="Aminoacid dehydrogenase-like, N-terminal domain"/>
    <property type="match status" value="1"/>
</dbReference>
<gene>
    <name evidence="3" type="ORF">BJX63DRAFT_438414</name>
</gene>
<dbReference type="Proteomes" id="UP001610334">
    <property type="component" value="Unassembled WGS sequence"/>
</dbReference>
<dbReference type="InterPro" id="IPR046346">
    <property type="entry name" value="Aminoacid_DH-like_N_sf"/>
</dbReference>
<organism evidence="3 4">
    <name type="scientific">Aspergillus granulosus</name>
    <dbReference type="NCBI Taxonomy" id="176169"/>
    <lineage>
        <taxon>Eukaryota</taxon>
        <taxon>Fungi</taxon>
        <taxon>Dikarya</taxon>
        <taxon>Ascomycota</taxon>
        <taxon>Pezizomycotina</taxon>
        <taxon>Eurotiomycetes</taxon>
        <taxon>Eurotiomycetidae</taxon>
        <taxon>Eurotiales</taxon>
        <taxon>Aspergillaceae</taxon>
        <taxon>Aspergillus</taxon>
        <taxon>Aspergillus subgen. Nidulantes</taxon>
    </lineage>
</organism>
<name>A0ABR4GTJ0_9EURO</name>
<evidence type="ECO:0000313" key="3">
    <source>
        <dbReference type="EMBL" id="KAL2801869.1"/>
    </source>
</evidence>
<dbReference type="EMBL" id="JBFXLT010000232">
    <property type="protein sequence ID" value="KAL2801869.1"/>
    <property type="molecule type" value="Genomic_DNA"/>
</dbReference>
<dbReference type="PANTHER" id="PTHR21089:SF26">
    <property type="entry name" value="AROM POLYPEPTIDE, PUTATIVE-RELATED"/>
    <property type="match status" value="1"/>
</dbReference>
<dbReference type="Pfam" id="PF08501">
    <property type="entry name" value="Shikimate_dh_N"/>
    <property type="match status" value="1"/>
</dbReference>
<reference evidence="3 4" key="1">
    <citation type="submission" date="2024-07" db="EMBL/GenBank/DDBJ databases">
        <title>Section-level genome sequencing and comparative genomics of Aspergillus sections Usti and Cavernicolus.</title>
        <authorList>
            <consortium name="Lawrence Berkeley National Laboratory"/>
            <person name="Nybo J.L."/>
            <person name="Vesth T.C."/>
            <person name="Theobald S."/>
            <person name="Frisvad J.C."/>
            <person name="Larsen T.O."/>
            <person name="Kjaerboelling I."/>
            <person name="Rothschild-Mancinelli K."/>
            <person name="Lyhne E.K."/>
            <person name="Kogle M.E."/>
            <person name="Barry K."/>
            <person name="Clum A."/>
            <person name="Na H."/>
            <person name="Ledsgaard L."/>
            <person name="Lin J."/>
            <person name="Lipzen A."/>
            <person name="Kuo A."/>
            <person name="Riley R."/>
            <person name="Mondo S."/>
            <person name="Labutti K."/>
            <person name="Haridas S."/>
            <person name="Pangalinan J."/>
            <person name="Salamov A.A."/>
            <person name="Simmons B.A."/>
            <person name="Magnuson J.K."/>
            <person name="Chen J."/>
            <person name="Drula E."/>
            <person name="Henrissat B."/>
            <person name="Wiebenga A."/>
            <person name="Lubbers R.J."/>
            <person name="Gomes A.C."/>
            <person name="Makela M.R."/>
            <person name="Stajich J."/>
            <person name="Grigoriev I.V."/>
            <person name="Mortensen U.H."/>
            <person name="De Vries R.P."/>
            <person name="Baker S.E."/>
            <person name="Andersen M.R."/>
        </authorList>
    </citation>
    <scope>NUCLEOTIDE SEQUENCE [LARGE SCALE GENOMIC DNA]</scope>
    <source>
        <strain evidence="3 4">CBS 588.65</strain>
    </source>
</reference>
<feature type="domain" description="SDH C-terminal" evidence="2">
    <location>
        <begin position="248"/>
        <end position="277"/>
    </location>
</feature>
<evidence type="ECO:0000259" key="2">
    <source>
        <dbReference type="Pfam" id="PF18317"/>
    </source>
</evidence>
<dbReference type="PANTHER" id="PTHR21089">
    <property type="entry name" value="SHIKIMATE DEHYDROGENASE"/>
    <property type="match status" value="1"/>
</dbReference>
<feature type="domain" description="Shikimate dehydrogenase substrate binding N-terminal" evidence="1">
    <location>
        <begin position="14"/>
        <end position="94"/>
    </location>
</feature>
<dbReference type="Gene3D" id="3.40.50.10860">
    <property type="entry name" value="Leucine Dehydrogenase, chain A, domain 1"/>
    <property type="match status" value="1"/>
</dbReference>
<dbReference type="InterPro" id="IPR022893">
    <property type="entry name" value="Shikimate_DH_fam"/>
</dbReference>
<dbReference type="InterPro" id="IPR041121">
    <property type="entry name" value="SDH_C"/>
</dbReference>
<sequence length="293" mass="31877">MASLPITYPKSFYIFGRGISFSISPTIHNTGFKQHCLPYSYSIRESETIDDVADVIGDPGFGGASVTMPHKLHVYKFCHAQTETARIIGAINTLVVSAGGDGNRIITGHNTDWSGLYTIIEQYIVGSGFRPSVGLVIGAGGASRAALYALFRAGVEHIYLFNRTLSAAEKVKADFSTLFKIHVLPYLEDLPRAPGVVIGTIPAETTTEGQFASVFRGKGLCIDMSYKPAYTPLLMAAQKHSAWATVTGVEVLLAQGFEQYRLWTQMEPPKDRIIKAVSERVGQGESFGWYAVA</sequence>
<dbReference type="Gene3D" id="3.40.50.720">
    <property type="entry name" value="NAD(P)-binding Rossmann-like Domain"/>
    <property type="match status" value="1"/>
</dbReference>
<protein>
    <submittedName>
        <fullName evidence="3">Uncharacterized protein</fullName>
    </submittedName>
</protein>
<dbReference type="Pfam" id="PF18317">
    <property type="entry name" value="SDH_C"/>
    <property type="match status" value="1"/>
</dbReference>
<dbReference type="InterPro" id="IPR013708">
    <property type="entry name" value="Shikimate_DH-bd_N"/>
</dbReference>
<comment type="caution">
    <text evidence="3">The sequence shown here is derived from an EMBL/GenBank/DDBJ whole genome shotgun (WGS) entry which is preliminary data.</text>
</comment>
<dbReference type="CDD" id="cd01065">
    <property type="entry name" value="NAD_bind_Shikimate_DH"/>
    <property type="match status" value="1"/>
</dbReference>